<dbReference type="OrthoDB" id="2832510at2759"/>
<dbReference type="SUPFAM" id="SSF55729">
    <property type="entry name" value="Acyl-CoA N-acyltransferases (Nat)"/>
    <property type="match status" value="1"/>
</dbReference>
<gene>
    <name evidence="2" type="ORF">HO173_002093</name>
</gene>
<dbReference type="InterPro" id="IPR052523">
    <property type="entry name" value="Trichothecene_AcTrans"/>
</dbReference>
<dbReference type="PANTHER" id="PTHR42791">
    <property type="entry name" value="GNAT FAMILY ACETYLTRANSFERASE"/>
    <property type="match status" value="1"/>
</dbReference>
<dbReference type="Proteomes" id="UP000578531">
    <property type="component" value="Unassembled WGS sequence"/>
</dbReference>
<evidence type="ECO:0000259" key="1">
    <source>
        <dbReference type="PROSITE" id="PS51186"/>
    </source>
</evidence>
<dbReference type="PROSITE" id="PS51186">
    <property type="entry name" value="GNAT"/>
    <property type="match status" value="1"/>
</dbReference>
<sequence>MVLLVEKAQEADIQRLLDIMYAAFSKDPWNRLMYPKIPGTEARGASIERWRDEISNNPTMRFIKAVDTDVGEIIAFARWNIYEMERPESEWKHTEARNWDLGTNVDAANEFYNAICVERQKVMGGKPHCCLNMLVCEPQHQRRGAGRMLLCWGLKLADGLGLEAYLEASSEGHHLYQSTGFVDVETLDIDMSKYGGHGIHHYFVMTRSPVG</sequence>
<dbReference type="Pfam" id="PF00583">
    <property type="entry name" value="Acetyltransf_1"/>
    <property type="match status" value="1"/>
</dbReference>
<dbReference type="GeneID" id="59283767"/>
<protein>
    <recommendedName>
        <fullName evidence="1">N-acetyltransferase domain-containing protein</fullName>
    </recommendedName>
</protein>
<dbReference type="GO" id="GO:0016747">
    <property type="term" value="F:acyltransferase activity, transferring groups other than amino-acyl groups"/>
    <property type="evidence" value="ECO:0007669"/>
    <property type="project" value="InterPro"/>
</dbReference>
<dbReference type="PANTHER" id="PTHR42791:SF14">
    <property type="entry name" value="N-ACETYLTRANSFERASE DOMAIN-CONTAINING PROTEIN"/>
    <property type="match status" value="1"/>
</dbReference>
<dbReference type="RefSeq" id="XP_037168824.1">
    <property type="nucleotide sequence ID" value="XM_037304029.1"/>
</dbReference>
<evidence type="ECO:0000313" key="3">
    <source>
        <dbReference type="Proteomes" id="UP000578531"/>
    </source>
</evidence>
<proteinExistence type="predicted"/>
<evidence type="ECO:0000313" key="2">
    <source>
        <dbReference type="EMBL" id="KAF6239549.1"/>
    </source>
</evidence>
<organism evidence="2 3">
    <name type="scientific">Letharia columbiana</name>
    <dbReference type="NCBI Taxonomy" id="112416"/>
    <lineage>
        <taxon>Eukaryota</taxon>
        <taxon>Fungi</taxon>
        <taxon>Dikarya</taxon>
        <taxon>Ascomycota</taxon>
        <taxon>Pezizomycotina</taxon>
        <taxon>Lecanoromycetes</taxon>
        <taxon>OSLEUM clade</taxon>
        <taxon>Lecanoromycetidae</taxon>
        <taxon>Lecanorales</taxon>
        <taxon>Lecanorineae</taxon>
        <taxon>Parmeliaceae</taxon>
        <taxon>Letharia</taxon>
    </lineage>
</organism>
<accession>A0A8H6G368</accession>
<keyword evidence="3" id="KW-1185">Reference proteome</keyword>
<dbReference type="Gene3D" id="3.40.630.30">
    <property type="match status" value="1"/>
</dbReference>
<dbReference type="AlphaFoldDB" id="A0A8H6G368"/>
<reference evidence="2 3" key="1">
    <citation type="journal article" date="2020" name="Genomics">
        <title>Complete, high-quality genomes from long-read metagenomic sequencing of two wolf lichen thalli reveals enigmatic genome architecture.</title>
        <authorList>
            <person name="McKenzie S.K."/>
            <person name="Walston R.F."/>
            <person name="Allen J.L."/>
        </authorList>
    </citation>
    <scope>NUCLEOTIDE SEQUENCE [LARGE SCALE GENOMIC DNA]</scope>
    <source>
        <strain evidence="2">WasteWater2</strain>
    </source>
</reference>
<feature type="domain" description="N-acetyltransferase" evidence="1">
    <location>
        <begin position="3"/>
        <end position="208"/>
    </location>
</feature>
<dbReference type="EMBL" id="JACCJC010000005">
    <property type="protein sequence ID" value="KAF6239549.1"/>
    <property type="molecule type" value="Genomic_DNA"/>
</dbReference>
<dbReference type="InterPro" id="IPR016181">
    <property type="entry name" value="Acyl_CoA_acyltransferase"/>
</dbReference>
<dbReference type="InterPro" id="IPR000182">
    <property type="entry name" value="GNAT_dom"/>
</dbReference>
<name>A0A8H6G368_9LECA</name>
<comment type="caution">
    <text evidence="2">The sequence shown here is derived from an EMBL/GenBank/DDBJ whole genome shotgun (WGS) entry which is preliminary data.</text>
</comment>